<evidence type="ECO:0000256" key="1">
    <source>
        <dbReference type="SAM" id="MobiDB-lite"/>
    </source>
</evidence>
<gene>
    <name evidence="3" type="ORF">PAPOLLO_LOCUS18214</name>
</gene>
<dbReference type="Proteomes" id="UP000691718">
    <property type="component" value="Unassembled WGS sequence"/>
</dbReference>
<feature type="compositionally biased region" description="Low complexity" evidence="1">
    <location>
        <begin position="7"/>
        <end position="25"/>
    </location>
</feature>
<dbReference type="PANTHER" id="PTHR46599">
    <property type="entry name" value="PIGGYBAC TRANSPOSABLE ELEMENT-DERIVED PROTEIN 4"/>
    <property type="match status" value="1"/>
</dbReference>
<comment type="caution">
    <text evidence="3">The sequence shown here is derived from an EMBL/GenBank/DDBJ whole genome shotgun (WGS) entry which is preliminary data.</text>
</comment>
<organism evidence="3 4">
    <name type="scientific">Parnassius apollo</name>
    <name type="common">Apollo butterfly</name>
    <name type="synonym">Papilio apollo</name>
    <dbReference type="NCBI Taxonomy" id="110799"/>
    <lineage>
        <taxon>Eukaryota</taxon>
        <taxon>Metazoa</taxon>
        <taxon>Ecdysozoa</taxon>
        <taxon>Arthropoda</taxon>
        <taxon>Hexapoda</taxon>
        <taxon>Insecta</taxon>
        <taxon>Pterygota</taxon>
        <taxon>Neoptera</taxon>
        <taxon>Endopterygota</taxon>
        <taxon>Lepidoptera</taxon>
        <taxon>Glossata</taxon>
        <taxon>Ditrysia</taxon>
        <taxon>Papilionoidea</taxon>
        <taxon>Papilionidae</taxon>
        <taxon>Parnassiinae</taxon>
        <taxon>Parnassini</taxon>
        <taxon>Parnassius</taxon>
        <taxon>Parnassius</taxon>
    </lineage>
</organism>
<dbReference type="Pfam" id="PF13843">
    <property type="entry name" value="DDE_Tnp_1_7"/>
    <property type="match status" value="1"/>
</dbReference>
<dbReference type="EMBL" id="CAJQZP010001167">
    <property type="protein sequence ID" value="CAG5024854.1"/>
    <property type="molecule type" value="Genomic_DNA"/>
</dbReference>
<evidence type="ECO:0000313" key="4">
    <source>
        <dbReference type="Proteomes" id="UP000691718"/>
    </source>
</evidence>
<keyword evidence="4" id="KW-1185">Reference proteome</keyword>
<accession>A0A8S3XJX2</accession>
<reference evidence="3" key="1">
    <citation type="submission" date="2021-04" db="EMBL/GenBank/DDBJ databases">
        <authorList>
            <person name="Tunstrom K."/>
        </authorList>
    </citation>
    <scope>NUCLEOTIDE SEQUENCE</scope>
</reference>
<dbReference type="AlphaFoldDB" id="A0A8S3XJX2"/>
<evidence type="ECO:0000313" key="3">
    <source>
        <dbReference type="EMBL" id="CAG5024854.1"/>
    </source>
</evidence>
<dbReference type="InterPro" id="IPR029526">
    <property type="entry name" value="PGBD"/>
</dbReference>
<feature type="domain" description="PiggyBac transposable element-derived protein" evidence="2">
    <location>
        <begin position="53"/>
        <end position="312"/>
    </location>
</feature>
<dbReference type="OrthoDB" id="118105at2759"/>
<proteinExistence type="predicted"/>
<dbReference type="PANTHER" id="PTHR46599:SF3">
    <property type="entry name" value="PIGGYBAC TRANSPOSABLE ELEMENT-DERIVED PROTEIN 4"/>
    <property type="match status" value="1"/>
</dbReference>
<protein>
    <submittedName>
        <fullName evidence="3">(apollo) hypothetical protein</fullName>
    </submittedName>
</protein>
<sequence length="330" mass="38462">MDLVPLSQSHSPSEESQPSESTATSTVGWTTTCELQNINFTKQNAFSGNPGQTPITFFNFFFEDDFLVMICEKTNAQAAKLLGNTVLANSRINAWKELNIPELRIFLGLLFHMGFIQFKNYWKTNRLFSITIFGRFMSRNRYLLIMICLHFSSETVIDPDPLYKIRSVIDYFNQKMDSCYYPAKELSLDESMVLWRGRLKFRQYIKNKKHKYGVKLYMLTESDGLILKFRVYAGSQDIEVAGKGHAEKVVMQLMEKHLQNGHSLYMDNYYNSFHLAKRLLENRTYCTGNLRKDLKENPKEVYQKNTEKKVKIYHVFKKVNTSESGKTNAQ</sequence>
<feature type="region of interest" description="Disordered" evidence="1">
    <location>
        <begin position="1"/>
        <end position="25"/>
    </location>
</feature>
<evidence type="ECO:0000259" key="2">
    <source>
        <dbReference type="Pfam" id="PF13843"/>
    </source>
</evidence>
<name>A0A8S3XJX2_PARAO</name>